<keyword evidence="2" id="KW-1185">Reference proteome</keyword>
<accession>A0A8X6UP34</accession>
<feature type="non-terminal residue" evidence="1">
    <location>
        <position position="27"/>
    </location>
</feature>
<gene>
    <name evidence="1" type="ORF">NPIL_287131</name>
</gene>
<evidence type="ECO:0000313" key="2">
    <source>
        <dbReference type="Proteomes" id="UP000887013"/>
    </source>
</evidence>
<sequence>MTLTNASEIIISEDGTWKTRGNCSPVG</sequence>
<dbReference type="AlphaFoldDB" id="A0A8X6UP34"/>
<dbReference type="Proteomes" id="UP000887013">
    <property type="component" value="Unassembled WGS sequence"/>
</dbReference>
<name>A0A8X6UP34_NEPPI</name>
<reference evidence="1" key="1">
    <citation type="submission" date="2020-08" db="EMBL/GenBank/DDBJ databases">
        <title>Multicomponent nature underlies the extraordinary mechanical properties of spider dragline silk.</title>
        <authorList>
            <person name="Kono N."/>
            <person name="Nakamura H."/>
            <person name="Mori M."/>
            <person name="Yoshida Y."/>
            <person name="Ohtoshi R."/>
            <person name="Malay A.D."/>
            <person name="Moran D.A.P."/>
            <person name="Tomita M."/>
            <person name="Numata K."/>
            <person name="Arakawa K."/>
        </authorList>
    </citation>
    <scope>NUCLEOTIDE SEQUENCE</scope>
</reference>
<comment type="caution">
    <text evidence="1">The sequence shown here is derived from an EMBL/GenBank/DDBJ whole genome shotgun (WGS) entry which is preliminary data.</text>
</comment>
<evidence type="ECO:0000313" key="1">
    <source>
        <dbReference type="EMBL" id="GFU29340.1"/>
    </source>
</evidence>
<organism evidence="1 2">
    <name type="scientific">Nephila pilipes</name>
    <name type="common">Giant wood spider</name>
    <name type="synonym">Nephila maculata</name>
    <dbReference type="NCBI Taxonomy" id="299642"/>
    <lineage>
        <taxon>Eukaryota</taxon>
        <taxon>Metazoa</taxon>
        <taxon>Ecdysozoa</taxon>
        <taxon>Arthropoda</taxon>
        <taxon>Chelicerata</taxon>
        <taxon>Arachnida</taxon>
        <taxon>Araneae</taxon>
        <taxon>Araneomorphae</taxon>
        <taxon>Entelegynae</taxon>
        <taxon>Araneoidea</taxon>
        <taxon>Nephilidae</taxon>
        <taxon>Nephila</taxon>
    </lineage>
</organism>
<protein>
    <submittedName>
        <fullName evidence="1">Uncharacterized protein</fullName>
    </submittedName>
</protein>
<proteinExistence type="predicted"/>
<dbReference type="EMBL" id="BMAW01033245">
    <property type="protein sequence ID" value="GFU29340.1"/>
    <property type="molecule type" value="Genomic_DNA"/>
</dbReference>